<reference evidence="1 2" key="1">
    <citation type="submission" date="2009-01" db="EMBL/GenBank/DDBJ databases">
        <authorList>
            <person name="Fulton L."/>
            <person name="Clifton S."/>
            <person name="Chinwalla A.T."/>
            <person name="Mitreva M."/>
            <person name="Sodergren E."/>
            <person name="Weinstock G."/>
            <person name="Clifton S."/>
            <person name="Dooling D.J."/>
            <person name="Fulton B."/>
            <person name="Minx P."/>
            <person name="Pepin K.H."/>
            <person name="Johnson M."/>
            <person name="Bhonagiri V."/>
            <person name="Nash W.E."/>
            <person name="Mardis E.R."/>
            <person name="Wilson R.K."/>
        </authorList>
    </citation>
    <scope>NUCLEOTIDE SEQUENCE [LARGE SCALE GENOMIC DNA]</scope>
    <source>
        <strain evidence="1 2">NRL30031/H210</strain>
    </source>
</reference>
<evidence type="ECO:0000313" key="2">
    <source>
        <dbReference type="Proteomes" id="UP000004457"/>
    </source>
</evidence>
<sequence>MGKKAQVALIDADDGDGARGDFAGGGEEGAVAAEHNDEVAIFAQLGFIYGFAVCGILDIDAVFFYAQFIQIDGEAVFAQKRNQCVDGILNLGRIGTRNDTDVFEWAFHDSGRLKLSV</sequence>
<organism evidence="1 2">
    <name type="scientific">Neisseria flavescens NRL30031/H210</name>
    <dbReference type="NCBI Taxonomy" id="546264"/>
    <lineage>
        <taxon>Bacteria</taxon>
        <taxon>Pseudomonadati</taxon>
        <taxon>Pseudomonadota</taxon>
        <taxon>Betaproteobacteria</taxon>
        <taxon>Neisseriales</taxon>
        <taxon>Neisseriaceae</taxon>
        <taxon>Neisseria</taxon>
    </lineage>
</organism>
<dbReference type="AlphaFoldDB" id="C0ELB4"/>
<accession>C0ELB4</accession>
<keyword evidence="2" id="KW-1185">Reference proteome</keyword>
<dbReference type="Proteomes" id="UP000004457">
    <property type="component" value="Unassembled WGS sequence"/>
</dbReference>
<protein>
    <submittedName>
        <fullName evidence="1">Uncharacterized protein</fullName>
    </submittedName>
</protein>
<comment type="caution">
    <text evidence="1">The sequence shown here is derived from an EMBL/GenBank/DDBJ whole genome shotgun (WGS) entry which is preliminary data.</text>
</comment>
<name>C0ELB4_NEIFL</name>
<proteinExistence type="predicted"/>
<dbReference type="EMBL" id="ACEN01000017">
    <property type="protein sequence ID" value="EEG34183.1"/>
    <property type="molecule type" value="Genomic_DNA"/>
</dbReference>
<evidence type="ECO:0000313" key="1">
    <source>
        <dbReference type="EMBL" id="EEG34183.1"/>
    </source>
</evidence>
<gene>
    <name evidence="1" type="ORF">NEIFLAOT_00719</name>
</gene>